<dbReference type="InterPro" id="IPR001310">
    <property type="entry name" value="Histidine_triad_HIT"/>
</dbReference>
<reference evidence="5 6" key="1">
    <citation type="submission" date="2019-03" db="EMBL/GenBank/DDBJ databases">
        <title>Genomic Encyclopedia of Type Strains, Phase IV (KMG-IV): sequencing the most valuable type-strain genomes for metagenomic binning, comparative biology and taxonomic classification.</title>
        <authorList>
            <person name="Goeker M."/>
        </authorList>
    </citation>
    <scope>NUCLEOTIDE SEQUENCE [LARGE SCALE GENOMIC DNA]</scope>
    <source>
        <strain evidence="5 6">DSM 25964</strain>
    </source>
</reference>
<dbReference type="PRINTS" id="PR00332">
    <property type="entry name" value="HISTRIAD"/>
</dbReference>
<dbReference type="InterPro" id="IPR036265">
    <property type="entry name" value="HIT-like_sf"/>
</dbReference>
<gene>
    <name evidence="5" type="ORF">C8D99_101325</name>
</gene>
<evidence type="ECO:0000256" key="3">
    <source>
        <dbReference type="PROSITE-ProRule" id="PRU00464"/>
    </source>
</evidence>
<comment type="caution">
    <text evidence="5">The sequence shown here is derived from an EMBL/GenBank/DDBJ whole genome shotgun (WGS) entry which is preliminary data.</text>
</comment>
<dbReference type="CDD" id="cd01276">
    <property type="entry name" value="PKCI_related"/>
    <property type="match status" value="1"/>
</dbReference>
<dbReference type="GO" id="GO:0003824">
    <property type="term" value="F:catalytic activity"/>
    <property type="evidence" value="ECO:0007669"/>
    <property type="project" value="InterPro"/>
</dbReference>
<dbReference type="Proteomes" id="UP000295066">
    <property type="component" value="Unassembled WGS sequence"/>
</dbReference>
<protein>
    <submittedName>
        <fullName evidence="5">Histidine triad (HIT) family protein</fullName>
    </submittedName>
</protein>
<sequence length="113" mass="12431">MDGKCLFCEISAGRIPADIVYGDEDVIVVRDIAPQAPVHLLIIPREHVESAAHVRKPEVWSKVMDCAVQTASRLGFAPDGYRLVINCGEQAGQTIPHLHIHLLAGRSFRWPPG</sequence>
<organism evidence="5 6">
    <name type="scientific">Aminivibrio pyruvatiphilus</name>
    <dbReference type="NCBI Taxonomy" id="1005740"/>
    <lineage>
        <taxon>Bacteria</taxon>
        <taxon>Thermotogati</taxon>
        <taxon>Synergistota</taxon>
        <taxon>Synergistia</taxon>
        <taxon>Synergistales</taxon>
        <taxon>Aminobacteriaceae</taxon>
        <taxon>Aminivibrio</taxon>
    </lineage>
</organism>
<evidence type="ECO:0000256" key="1">
    <source>
        <dbReference type="PIRSR" id="PIRSR601310-1"/>
    </source>
</evidence>
<evidence type="ECO:0000313" key="6">
    <source>
        <dbReference type="Proteomes" id="UP000295066"/>
    </source>
</evidence>
<dbReference type="PROSITE" id="PS00892">
    <property type="entry name" value="HIT_1"/>
    <property type="match status" value="1"/>
</dbReference>
<evidence type="ECO:0000259" key="4">
    <source>
        <dbReference type="PROSITE" id="PS51084"/>
    </source>
</evidence>
<dbReference type="AlphaFoldDB" id="A0A4R8MHT0"/>
<evidence type="ECO:0000313" key="5">
    <source>
        <dbReference type="EMBL" id="TDY65174.1"/>
    </source>
</evidence>
<dbReference type="Gene3D" id="3.30.428.10">
    <property type="entry name" value="HIT-like"/>
    <property type="match status" value="1"/>
</dbReference>
<dbReference type="OrthoDB" id="9784774at2"/>
<proteinExistence type="predicted"/>
<keyword evidence="6" id="KW-1185">Reference proteome</keyword>
<feature type="active site" description="Tele-AMP-histidine intermediate" evidence="1">
    <location>
        <position position="99"/>
    </location>
</feature>
<dbReference type="InterPro" id="IPR019808">
    <property type="entry name" value="Histidine_triad_CS"/>
</dbReference>
<dbReference type="InterPro" id="IPR011146">
    <property type="entry name" value="HIT-like"/>
</dbReference>
<dbReference type="SUPFAM" id="SSF54197">
    <property type="entry name" value="HIT-like"/>
    <property type="match status" value="1"/>
</dbReference>
<dbReference type="PROSITE" id="PS51084">
    <property type="entry name" value="HIT_2"/>
    <property type="match status" value="1"/>
</dbReference>
<feature type="short sequence motif" description="Histidine triad motif" evidence="2 3">
    <location>
        <begin position="97"/>
        <end position="101"/>
    </location>
</feature>
<dbReference type="EMBL" id="SORI01000001">
    <property type="protein sequence ID" value="TDY65174.1"/>
    <property type="molecule type" value="Genomic_DNA"/>
</dbReference>
<feature type="domain" description="HIT" evidence="4">
    <location>
        <begin position="6"/>
        <end position="113"/>
    </location>
</feature>
<name>A0A4R8MHT0_9BACT</name>
<dbReference type="Pfam" id="PF01230">
    <property type="entry name" value="HIT"/>
    <property type="match status" value="1"/>
</dbReference>
<dbReference type="RefSeq" id="WP_133955636.1">
    <property type="nucleotide sequence ID" value="NZ_SORI01000001.1"/>
</dbReference>
<accession>A0A4R8MHT0</accession>
<dbReference type="PANTHER" id="PTHR23089">
    <property type="entry name" value="HISTIDINE TRIAD HIT PROTEIN"/>
    <property type="match status" value="1"/>
</dbReference>
<evidence type="ECO:0000256" key="2">
    <source>
        <dbReference type="PIRSR" id="PIRSR601310-3"/>
    </source>
</evidence>